<comment type="caution">
    <text evidence="1">The sequence shown here is derived from an EMBL/GenBank/DDBJ whole genome shotgun (WGS) entry which is preliminary data.</text>
</comment>
<proteinExistence type="predicted"/>
<dbReference type="EMBL" id="CAJHNJ030000004">
    <property type="protein sequence ID" value="CAG9096206.1"/>
    <property type="molecule type" value="Genomic_DNA"/>
</dbReference>
<dbReference type="Proteomes" id="UP000653454">
    <property type="component" value="Unassembled WGS sequence"/>
</dbReference>
<name>A0A8S4D772_PLUXY</name>
<protein>
    <submittedName>
        <fullName evidence="1">(diamondback moth) hypothetical protein</fullName>
    </submittedName>
</protein>
<keyword evidence="2" id="KW-1185">Reference proteome</keyword>
<dbReference type="AlphaFoldDB" id="A0A8S4D772"/>
<evidence type="ECO:0000313" key="2">
    <source>
        <dbReference type="Proteomes" id="UP000653454"/>
    </source>
</evidence>
<accession>A0A8S4D772</accession>
<organism evidence="1 2">
    <name type="scientific">Plutella xylostella</name>
    <name type="common">Diamondback moth</name>
    <name type="synonym">Plutella maculipennis</name>
    <dbReference type="NCBI Taxonomy" id="51655"/>
    <lineage>
        <taxon>Eukaryota</taxon>
        <taxon>Metazoa</taxon>
        <taxon>Ecdysozoa</taxon>
        <taxon>Arthropoda</taxon>
        <taxon>Hexapoda</taxon>
        <taxon>Insecta</taxon>
        <taxon>Pterygota</taxon>
        <taxon>Neoptera</taxon>
        <taxon>Endopterygota</taxon>
        <taxon>Lepidoptera</taxon>
        <taxon>Glossata</taxon>
        <taxon>Ditrysia</taxon>
        <taxon>Yponomeutoidea</taxon>
        <taxon>Plutellidae</taxon>
        <taxon>Plutella</taxon>
    </lineage>
</organism>
<reference evidence="1" key="1">
    <citation type="submission" date="2020-11" db="EMBL/GenBank/DDBJ databases">
        <authorList>
            <person name="Whiteford S."/>
        </authorList>
    </citation>
    <scope>NUCLEOTIDE SEQUENCE</scope>
</reference>
<gene>
    <name evidence="1" type="ORF">PLXY2_LOCUS1537</name>
</gene>
<evidence type="ECO:0000313" key="1">
    <source>
        <dbReference type="EMBL" id="CAG9096206.1"/>
    </source>
</evidence>
<sequence>MSAKSGWLACCNKTYYGDIGRTYELELHRPREDLVPYVCLLTITAAGGVHGDLVQSYQHRPREDLVCYECLLTITAASGVHGDLVQICTPVLSLPPATLLLELNWTKEQLPGQNGHNYSRLLSVIAQESRWSRSGGDREARLPYVFLCESSLMLTEGVEAEAGRRRCASEVQARRELDIINDT</sequence>